<feature type="binding site" description="axial binding residue" evidence="6">
    <location>
        <position position="447"/>
    </location>
    <ligand>
        <name>heme</name>
        <dbReference type="ChEBI" id="CHEBI:30413"/>
    </ligand>
    <ligandPart>
        <name>Fe</name>
        <dbReference type="ChEBI" id="CHEBI:18248"/>
    </ligandPart>
</feature>
<evidence type="ECO:0000256" key="5">
    <source>
        <dbReference type="ARBA" id="ARBA00023004"/>
    </source>
</evidence>
<dbReference type="AlphaFoldDB" id="A0A9N9LYD5"/>
<dbReference type="GO" id="GO:0016705">
    <property type="term" value="F:oxidoreductase activity, acting on paired donors, with incorporation or reduction of molecular oxygen"/>
    <property type="evidence" value="ECO:0007669"/>
    <property type="project" value="InterPro"/>
</dbReference>
<dbReference type="OrthoDB" id="1844152at2759"/>
<evidence type="ECO:0000313" key="9">
    <source>
        <dbReference type="Proteomes" id="UP000701801"/>
    </source>
</evidence>
<dbReference type="GO" id="GO:0004497">
    <property type="term" value="F:monooxygenase activity"/>
    <property type="evidence" value="ECO:0007669"/>
    <property type="project" value="InterPro"/>
</dbReference>
<dbReference type="GO" id="GO:0020037">
    <property type="term" value="F:heme binding"/>
    <property type="evidence" value="ECO:0007669"/>
    <property type="project" value="InterPro"/>
</dbReference>
<dbReference type="InterPro" id="IPR002403">
    <property type="entry name" value="Cyt_P450_E_grp-IV"/>
</dbReference>
<evidence type="ECO:0000256" key="1">
    <source>
        <dbReference type="ARBA" id="ARBA00001971"/>
    </source>
</evidence>
<accession>A0A9N9LYD5</accession>
<comment type="similarity">
    <text evidence="2">Belongs to the cytochrome P450 family.</text>
</comment>
<dbReference type="PANTHER" id="PTHR46206:SF7">
    <property type="entry name" value="P450, PUTATIVE (EUROFUNG)-RELATED"/>
    <property type="match status" value="1"/>
</dbReference>
<dbReference type="EMBL" id="CAJVRM010000407">
    <property type="protein sequence ID" value="CAG8980707.1"/>
    <property type="molecule type" value="Genomic_DNA"/>
</dbReference>
<evidence type="ECO:0008006" key="10">
    <source>
        <dbReference type="Google" id="ProtNLM"/>
    </source>
</evidence>
<proteinExistence type="inferred from homology"/>
<keyword evidence="5 6" id="KW-0408">Iron</keyword>
<organism evidence="8 9">
    <name type="scientific">Hymenoscyphus albidus</name>
    <dbReference type="NCBI Taxonomy" id="595503"/>
    <lineage>
        <taxon>Eukaryota</taxon>
        <taxon>Fungi</taxon>
        <taxon>Dikarya</taxon>
        <taxon>Ascomycota</taxon>
        <taxon>Pezizomycotina</taxon>
        <taxon>Leotiomycetes</taxon>
        <taxon>Helotiales</taxon>
        <taxon>Helotiaceae</taxon>
        <taxon>Hymenoscyphus</taxon>
    </lineage>
</organism>
<dbReference type="InterPro" id="IPR036396">
    <property type="entry name" value="Cyt_P450_sf"/>
</dbReference>
<evidence type="ECO:0000256" key="4">
    <source>
        <dbReference type="ARBA" id="ARBA00023002"/>
    </source>
</evidence>
<dbReference type="Pfam" id="PF00067">
    <property type="entry name" value="p450"/>
    <property type="match status" value="1"/>
</dbReference>
<protein>
    <recommendedName>
        <fullName evidence="10">Cytochrome P450</fullName>
    </recommendedName>
</protein>
<dbReference type="InterPro" id="IPR001128">
    <property type="entry name" value="Cyt_P450"/>
</dbReference>
<comment type="caution">
    <text evidence="8">The sequence shown here is derived from an EMBL/GenBank/DDBJ whole genome shotgun (WGS) entry which is preliminary data.</text>
</comment>
<comment type="cofactor">
    <cofactor evidence="1 6">
        <name>heme</name>
        <dbReference type="ChEBI" id="CHEBI:30413"/>
    </cofactor>
</comment>
<name>A0A9N9LYD5_9HELO</name>
<evidence type="ECO:0000313" key="8">
    <source>
        <dbReference type="EMBL" id="CAG8980707.1"/>
    </source>
</evidence>
<keyword evidence="9" id="KW-1185">Reference proteome</keyword>
<gene>
    <name evidence="8" type="ORF">HYALB_00007199</name>
</gene>
<feature type="signal peptide" evidence="7">
    <location>
        <begin position="1"/>
        <end position="25"/>
    </location>
</feature>
<dbReference type="Proteomes" id="UP000701801">
    <property type="component" value="Unassembled WGS sequence"/>
</dbReference>
<keyword evidence="3 6" id="KW-0479">Metal-binding</keyword>
<dbReference type="SUPFAM" id="SSF48264">
    <property type="entry name" value="Cytochrome P450"/>
    <property type="match status" value="1"/>
</dbReference>
<keyword evidence="6" id="KW-0349">Heme</keyword>
<dbReference type="CDD" id="cd11041">
    <property type="entry name" value="CYP503A1-like"/>
    <property type="match status" value="1"/>
</dbReference>
<reference evidence="8" key="1">
    <citation type="submission" date="2021-07" db="EMBL/GenBank/DDBJ databases">
        <authorList>
            <person name="Durling M."/>
        </authorList>
    </citation>
    <scope>NUCLEOTIDE SEQUENCE</scope>
</reference>
<evidence type="ECO:0000256" key="3">
    <source>
        <dbReference type="ARBA" id="ARBA00022723"/>
    </source>
</evidence>
<dbReference type="PRINTS" id="PR00465">
    <property type="entry name" value="EP450IV"/>
</dbReference>
<sequence>MERFLLTALALLLAVFFYNPDNLNSFWIARKFPLVGKELGNRKQRVKAFLSPAGYDLFRRGYEQFRNGVFRVTTDEGELVVLPNSALDELRSLGDDHITRYEPMDIKTQGNHTGLHAADDGLAFLIRNEINRKLPMVTDMLHPEAVTAVPSTLGRLPDWTPVIPARSLMGIVAVVIGRVLVGADLCRDRVYIEHTNLFSRTLFTCARKLVQLPRYFRYLARYFMPEFWQLRTSRRRVSEFLRPVIAERQRALRLGLDVPEDNITWTLRRLGNDVKDTVDAITHEQFGLSVSANSVTMLTAIACLYELAVEPEVIKDLRHEIIAARARHGDKLNSKALFEMKLLDSVMRESMRLSPTNATRWMRRANRPVKLSDGTVIPTGTVFRVLASPPLFDADIYPDPFKFDAYRFVRLREGSVKDPIGYNNREMYQFVSAAKENLQWGLDRHACPGRFFAAVVIKLILAEVIEHYDIRMPGGAKDKCPYVLRGEFRGVDYTQPLEFRSVLN</sequence>
<evidence type="ECO:0000256" key="2">
    <source>
        <dbReference type="ARBA" id="ARBA00010617"/>
    </source>
</evidence>
<dbReference type="Gene3D" id="1.10.630.10">
    <property type="entry name" value="Cytochrome P450"/>
    <property type="match status" value="1"/>
</dbReference>
<feature type="chain" id="PRO_5040505138" description="Cytochrome P450" evidence="7">
    <location>
        <begin position="26"/>
        <end position="504"/>
    </location>
</feature>
<keyword evidence="7" id="KW-0732">Signal</keyword>
<evidence type="ECO:0000256" key="6">
    <source>
        <dbReference type="PIRSR" id="PIRSR602403-1"/>
    </source>
</evidence>
<dbReference type="GO" id="GO:0005506">
    <property type="term" value="F:iron ion binding"/>
    <property type="evidence" value="ECO:0007669"/>
    <property type="project" value="InterPro"/>
</dbReference>
<keyword evidence="4" id="KW-0560">Oxidoreductase</keyword>
<dbReference type="PANTHER" id="PTHR46206">
    <property type="entry name" value="CYTOCHROME P450"/>
    <property type="match status" value="1"/>
</dbReference>
<evidence type="ECO:0000256" key="7">
    <source>
        <dbReference type="SAM" id="SignalP"/>
    </source>
</evidence>